<accession>A0A2P6MQQ2</accession>
<gene>
    <name evidence="1" type="ORF">PROFUN_16437</name>
</gene>
<keyword evidence="2" id="KW-1185">Reference proteome</keyword>
<evidence type="ECO:0000313" key="1">
    <source>
        <dbReference type="EMBL" id="PRP74039.1"/>
    </source>
</evidence>
<dbReference type="AlphaFoldDB" id="A0A2P6MQQ2"/>
<evidence type="ECO:0000313" key="2">
    <source>
        <dbReference type="Proteomes" id="UP000241769"/>
    </source>
</evidence>
<comment type="caution">
    <text evidence="1">The sequence shown here is derived from an EMBL/GenBank/DDBJ whole genome shotgun (WGS) entry which is preliminary data.</text>
</comment>
<dbReference type="InParanoid" id="A0A2P6MQQ2"/>
<dbReference type="Proteomes" id="UP000241769">
    <property type="component" value="Unassembled WGS sequence"/>
</dbReference>
<protein>
    <submittedName>
        <fullName evidence="1">Uncharacterized protein</fullName>
    </submittedName>
</protein>
<sequence>MDDPVFNLWRITFQVVHWRILVLHRKIRENDENIRNKAVPTARLKNAYASMNQYLCQAALLWKTVRPDEEFTWETLFNRSFIKIWIWFWDKRASVGETSFATPQNRVKGYQEVNGISARVSGSKAK</sequence>
<feature type="non-terminal residue" evidence="1">
    <location>
        <position position="126"/>
    </location>
</feature>
<dbReference type="EMBL" id="MDYQ01000504">
    <property type="protein sequence ID" value="PRP74039.1"/>
    <property type="molecule type" value="Genomic_DNA"/>
</dbReference>
<proteinExistence type="predicted"/>
<organism evidence="1 2">
    <name type="scientific">Planoprotostelium fungivorum</name>
    <dbReference type="NCBI Taxonomy" id="1890364"/>
    <lineage>
        <taxon>Eukaryota</taxon>
        <taxon>Amoebozoa</taxon>
        <taxon>Evosea</taxon>
        <taxon>Variosea</taxon>
        <taxon>Cavosteliida</taxon>
        <taxon>Cavosteliaceae</taxon>
        <taxon>Planoprotostelium</taxon>
    </lineage>
</organism>
<name>A0A2P6MQQ2_9EUKA</name>
<reference evidence="1 2" key="1">
    <citation type="journal article" date="2018" name="Genome Biol. Evol.">
        <title>Multiple Roots of Fruiting Body Formation in Amoebozoa.</title>
        <authorList>
            <person name="Hillmann F."/>
            <person name="Forbes G."/>
            <person name="Novohradska S."/>
            <person name="Ferling I."/>
            <person name="Riege K."/>
            <person name="Groth M."/>
            <person name="Westermann M."/>
            <person name="Marz M."/>
            <person name="Spaller T."/>
            <person name="Winckler T."/>
            <person name="Schaap P."/>
            <person name="Glockner G."/>
        </authorList>
    </citation>
    <scope>NUCLEOTIDE SEQUENCE [LARGE SCALE GENOMIC DNA]</scope>
    <source>
        <strain evidence="1 2">Jena</strain>
    </source>
</reference>